<gene>
    <name evidence="5" type="ORF">D8674_028831</name>
</gene>
<feature type="domain" description="PB1-like" evidence="4">
    <location>
        <begin position="23"/>
        <end position="84"/>
    </location>
</feature>
<dbReference type="InterPro" id="IPR058594">
    <property type="entry name" value="PB1-like_dom_pln"/>
</dbReference>
<feature type="compositionally biased region" description="Basic residues" evidence="1">
    <location>
        <begin position="666"/>
        <end position="677"/>
    </location>
</feature>
<dbReference type="Pfam" id="PF26130">
    <property type="entry name" value="PB1-like"/>
    <property type="match status" value="1"/>
</dbReference>
<dbReference type="Pfam" id="PF10551">
    <property type="entry name" value="MULE"/>
    <property type="match status" value="1"/>
</dbReference>
<feature type="compositionally biased region" description="Basic and acidic residues" evidence="1">
    <location>
        <begin position="101"/>
        <end position="110"/>
    </location>
</feature>
<sequence length="677" mass="76786">MGWYVREDPDETTPTYCKFLPELFTIELHHGGEISYDMYVGGKVTYIDNCDKDLMSLPVIDDMVEAVGYIERFMNYYFKIPNMDLSNGEINAEEGNGQKKKNCEGPEKSKGKSVAEVGEGDVGEGDVGEGDTEVFFDVPISLEGNVEEENEEATEEDDCHFAESEYGSDADNPVFSKFEERDSEQRSARQSEQSREREEEQREEEIDIANVEQNVVDDPDYNSDALESVHSSDDEGGKKHERFPEFNEKTDMRNPTLTLGLVFRDHDQFKRAVIMYSLVNGYGEIHFPRNEKLKVVAKCAKGCPWKCCAGKMIKLNLTWPVDSFLATVESEWNHGCTKRKAYRALDRALRIIEGKHAEQYTKLWDFAEESGCRPLIGLDGCHLKSLYGGQLLCAVGIDPNDETWVIAYAVVEMENKSSWIWFLELLAVDVGIVNQGGWTFISDQQKGHLYTNFGNLFKGKTLKDALWSVAKTTTVPYFKKTMEDLKKLDEKAYDWLVKQKPIVTMLLLIHTLLMKRIQMRRDIMANKVGDLCPKIKKKLGQAKIQSGRCIAQWSGGSKFQVDAGWGEQYVVDLVEKTCSCRKQPGRPRKKRNKEAAERDNEGEQTPTNPTNNPQGPPQPLKLGRKGQGTLKCTVCKKEGHNARTHHRHLPPRDKQASTSAQGQTAPKKRTRKTKVKT</sequence>
<feature type="compositionally biased region" description="Acidic residues" evidence="1">
    <location>
        <begin position="118"/>
        <end position="132"/>
    </location>
</feature>
<evidence type="ECO:0008006" key="7">
    <source>
        <dbReference type="Google" id="ProtNLM"/>
    </source>
</evidence>
<dbReference type="InterPro" id="IPR018289">
    <property type="entry name" value="MULE_transposase_dom"/>
</dbReference>
<accession>A0A5N5IAW6</accession>
<keyword evidence="6" id="KW-1185">Reference proteome</keyword>
<evidence type="ECO:0000313" key="5">
    <source>
        <dbReference type="EMBL" id="KAB2632584.1"/>
    </source>
</evidence>
<dbReference type="PANTHER" id="PTHR31973">
    <property type="entry name" value="POLYPROTEIN, PUTATIVE-RELATED"/>
    <property type="match status" value="1"/>
</dbReference>
<evidence type="ECO:0000259" key="2">
    <source>
        <dbReference type="Pfam" id="PF03108"/>
    </source>
</evidence>
<comment type="caution">
    <text evidence="5">The sequence shown here is derived from an EMBL/GenBank/DDBJ whole genome shotgun (WGS) entry which is preliminary data.</text>
</comment>
<feature type="compositionally biased region" description="Basic and acidic residues" evidence="1">
    <location>
        <begin position="177"/>
        <end position="200"/>
    </location>
</feature>
<dbReference type="InterPro" id="IPR004332">
    <property type="entry name" value="Transposase_MuDR"/>
</dbReference>
<protein>
    <recommendedName>
        <fullName evidence="7">Transposase MuDR plant domain-containing protein</fullName>
    </recommendedName>
</protein>
<organism evidence="5 6">
    <name type="scientific">Pyrus ussuriensis x Pyrus communis</name>
    <dbReference type="NCBI Taxonomy" id="2448454"/>
    <lineage>
        <taxon>Eukaryota</taxon>
        <taxon>Viridiplantae</taxon>
        <taxon>Streptophyta</taxon>
        <taxon>Embryophyta</taxon>
        <taxon>Tracheophyta</taxon>
        <taxon>Spermatophyta</taxon>
        <taxon>Magnoliopsida</taxon>
        <taxon>eudicotyledons</taxon>
        <taxon>Gunneridae</taxon>
        <taxon>Pentapetalae</taxon>
        <taxon>rosids</taxon>
        <taxon>fabids</taxon>
        <taxon>Rosales</taxon>
        <taxon>Rosaceae</taxon>
        <taxon>Amygdaloideae</taxon>
        <taxon>Maleae</taxon>
        <taxon>Pyrus</taxon>
    </lineage>
</organism>
<evidence type="ECO:0000259" key="3">
    <source>
        <dbReference type="Pfam" id="PF10551"/>
    </source>
</evidence>
<evidence type="ECO:0000256" key="1">
    <source>
        <dbReference type="SAM" id="MobiDB-lite"/>
    </source>
</evidence>
<dbReference type="EMBL" id="SMOL01000120">
    <property type="protein sequence ID" value="KAB2632584.1"/>
    <property type="molecule type" value="Genomic_DNA"/>
</dbReference>
<feature type="domain" description="MULE transposase" evidence="3">
    <location>
        <begin position="376"/>
        <end position="447"/>
    </location>
</feature>
<dbReference type="Proteomes" id="UP000327157">
    <property type="component" value="Chromosome 6"/>
</dbReference>
<reference evidence="5 6" key="3">
    <citation type="submission" date="2019-11" db="EMBL/GenBank/DDBJ databases">
        <title>A de novo genome assembly of a pear dwarfing rootstock.</title>
        <authorList>
            <person name="Wang F."/>
            <person name="Wang J."/>
            <person name="Li S."/>
            <person name="Zhang Y."/>
            <person name="Fang M."/>
            <person name="Ma L."/>
            <person name="Zhao Y."/>
            <person name="Jiang S."/>
        </authorList>
    </citation>
    <scope>NUCLEOTIDE SEQUENCE [LARGE SCALE GENOMIC DNA]</scope>
    <source>
        <strain evidence="5">S2</strain>
        <tissue evidence="5">Leaf</tissue>
    </source>
</reference>
<evidence type="ECO:0000313" key="6">
    <source>
        <dbReference type="Proteomes" id="UP000327157"/>
    </source>
</evidence>
<feature type="region of interest" description="Disordered" evidence="1">
    <location>
        <begin position="91"/>
        <end position="132"/>
    </location>
</feature>
<feature type="domain" description="Transposase MuDR plant" evidence="2">
    <location>
        <begin position="256"/>
        <end position="311"/>
    </location>
</feature>
<proteinExistence type="predicted"/>
<feature type="region of interest" description="Disordered" evidence="1">
    <location>
        <begin position="581"/>
        <end position="677"/>
    </location>
</feature>
<reference evidence="6" key="2">
    <citation type="submission" date="2019-10" db="EMBL/GenBank/DDBJ databases">
        <title>A de novo genome assembly of a pear dwarfing rootstock.</title>
        <authorList>
            <person name="Wang F."/>
            <person name="Wang J."/>
            <person name="Li S."/>
            <person name="Zhang Y."/>
            <person name="Fang M."/>
            <person name="Ma L."/>
            <person name="Zhao Y."/>
            <person name="Jiang S."/>
        </authorList>
    </citation>
    <scope>NUCLEOTIDE SEQUENCE [LARGE SCALE GENOMIC DNA]</scope>
</reference>
<dbReference type="AlphaFoldDB" id="A0A5N5IAW6"/>
<feature type="compositionally biased region" description="Basic residues" evidence="1">
    <location>
        <begin position="583"/>
        <end position="592"/>
    </location>
</feature>
<evidence type="ECO:0000259" key="4">
    <source>
        <dbReference type="Pfam" id="PF26130"/>
    </source>
</evidence>
<name>A0A5N5IAW6_9ROSA</name>
<feature type="compositionally biased region" description="Low complexity" evidence="1">
    <location>
        <begin position="604"/>
        <end position="613"/>
    </location>
</feature>
<dbReference type="Pfam" id="PF03108">
    <property type="entry name" value="DBD_Tnp_Mut"/>
    <property type="match status" value="1"/>
</dbReference>
<feature type="compositionally biased region" description="Basic and acidic residues" evidence="1">
    <location>
        <begin position="230"/>
        <end position="244"/>
    </location>
</feature>
<dbReference type="OrthoDB" id="687700at2759"/>
<feature type="region of interest" description="Disordered" evidence="1">
    <location>
        <begin position="164"/>
        <end position="244"/>
    </location>
</feature>
<reference evidence="5 6" key="1">
    <citation type="submission" date="2019-09" db="EMBL/GenBank/DDBJ databases">
        <authorList>
            <person name="Ou C."/>
        </authorList>
    </citation>
    <scope>NUCLEOTIDE SEQUENCE [LARGE SCALE GENOMIC DNA]</scope>
    <source>
        <strain evidence="5">S2</strain>
        <tissue evidence="5">Leaf</tissue>
    </source>
</reference>
<dbReference type="PANTHER" id="PTHR31973:SF187">
    <property type="entry name" value="MUTATOR TRANSPOSASE MUDRA PROTEIN"/>
    <property type="match status" value="1"/>
</dbReference>